<evidence type="ECO:0000313" key="3">
    <source>
        <dbReference type="Proteomes" id="UP001271007"/>
    </source>
</evidence>
<gene>
    <name evidence="2" type="ORF">LTR09_007696</name>
</gene>
<keyword evidence="1" id="KW-0732">Signal</keyword>
<reference evidence="2" key="1">
    <citation type="submission" date="2023-04" db="EMBL/GenBank/DDBJ databases">
        <title>Black Yeasts Isolated from many extreme environments.</title>
        <authorList>
            <person name="Coleine C."/>
            <person name="Stajich J.E."/>
            <person name="Selbmann L."/>
        </authorList>
    </citation>
    <scope>NUCLEOTIDE SEQUENCE</scope>
    <source>
        <strain evidence="2">CCFEE 5312</strain>
    </source>
</reference>
<dbReference type="AlphaFoldDB" id="A0AAJ0DJC4"/>
<feature type="chain" id="PRO_5042611286" description="Apple domain-containing protein" evidence="1">
    <location>
        <begin position="25"/>
        <end position="131"/>
    </location>
</feature>
<accession>A0AAJ0DJC4</accession>
<sequence>MARSNYLITLLVGILLFVTGFASAKPVKHVYDFNFKAGNNRLDCPAAGQTKYVGPYGGQWGILCGWDTKMTSYHWGPISGISFEQCILECGKLDGCKVAAYTGTCYLKQDQKGKGFVPKNNNSFRLALKLN</sequence>
<name>A0AAJ0DJC4_9PEZI</name>
<evidence type="ECO:0000256" key="1">
    <source>
        <dbReference type="SAM" id="SignalP"/>
    </source>
</evidence>
<proteinExistence type="predicted"/>
<evidence type="ECO:0000313" key="2">
    <source>
        <dbReference type="EMBL" id="KAK3051300.1"/>
    </source>
</evidence>
<comment type="caution">
    <text evidence="2">The sequence shown here is derived from an EMBL/GenBank/DDBJ whole genome shotgun (WGS) entry which is preliminary data.</text>
</comment>
<evidence type="ECO:0008006" key="4">
    <source>
        <dbReference type="Google" id="ProtNLM"/>
    </source>
</evidence>
<keyword evidence="3" id="KW-1185">Reference proteome</keyword>
<dbReference type="Proteomes" id="UP001271007">
    <property type="component" value="Unassembled WGS sequence"/>
</dbReference>
<protein>
    <recommendedName>
        <fullName evidence="4">Apple domain-containing protein</fullName>
    </recommendedName>
</protein>
<feature type="signal peptide" evidence="1">
    <location>
        <begin position="1"/>
        <end position="24"/>
    </location>
</feature>
<organism evidence="2 3">
    <name type="scientific">Extremus antarcticus</name>
    <dbReference type="NCBI Taxonomy" id="702011"/>
    <lineage>
        <taxon>Eukaryota</taxon>
        <taxon>Fungi</taxon>
        <taxon>Dikarya</taxon>
        <taxon>Ascomycota</taxon>
        <taxon>Pezizomycotina</taxon>
        <taxon>Dothideomycetes</taxon>
        <taxon>Dothideomycetidae</taxon>
        <taxon>Mycosphaerellales</taxon>
        <taxon>Extremaceae</taxon>
        <taxon>Extremus</taxon>
    </lineage>
</organism>
<dbReference type="EMBL" id="JAWDJX010000027">
    <property type="protein sequence ID" value="KAK3051300.1"/>
    <property type="molecule type" value="Genomic_DNA"/>
</dbReference>